<evidence type="ECO:0000256" key="1">
    <source>
        <dbReference type="SAM" id="MobiDB-lite"/>
    </source>
</evidence>
<feature type="domain" description="FERM adjacent" evidence="2">
    <location>
        <begin position="18"/>
        <end position="50"/>
    </location>
</feature>
<evidence type="ECO:0000313" key="4">
    <source>
        <dbReference type="Proteomes" id="UP001217089"/>
    </source>
</evidence>
<gene>
    <name evidence="3" type="ORF">KUTeg_008260</name>
</gene>
<sequence>MFSAFSKQKIPTKRITTCGRTEYQTIEDGKRRAKNDRAFSRSPSKRFARRTVGGHTRNVILEEKNFIDGYRNIPKSQTFSGSSSSQNSSHNQSFNRYDGVNNQMRATLPHDYKIGSASRSSIHSEKSDE</sequence>
<dbReference type="EMBL" id="JARBDR010000342">
    <property type="protein sequence ID" value="KAJ8313699.1"/>
    <property type="molecule type" value="Genomic_DNA"/>
</dbReference>
<accession>A0ABQ9F8M1</accession>
<keyword evidence="4" id="KW-1185">Reference proteome</keyword>
<evidence type="ECO:0000259" key="2">
    <source>
        <dbReference type="Pfam" id="PF08736"/>
    </source>
</evidence>
<dbReference type="InterPro" id="IPR014847">
    <property type="entry name" value="FA"/>
</dbReference>
<proteinExistence type="predicted"/>
<dbReference type="Proteomes" id="UP001217089">
    <property type="component" value="Unassembled WGS sequence"/>
</dbReference>
<organism evidence="3 4">
    <name type="scientific">Tegillarca granosa</name>
    <name type="common">Malaysian cockle</name>
    <name type="synonym">Anadara granosa</name>
    <dbReference type="NCBI Taxonomy" id="220873"/>
    <lineage>
        <taxon>Eukaryota</taxon>
        <taxon>Metazoa</taxon>
        <taxon>Spiralia</taxon>
        <taxon>Lophotrochozoa</taxon>
        <taxon>Mollusca</taxon>
        <taxon>Bivalvia</taxon>
        <taxon>Autobranchia</taxon>
        <taxon>Pteriomorphia</taxon>
        <taxon>Arcoida</taxon>
        <taxon>Arcoidea</taxon>
        <taxon>Arcidae</taxon>
        <taxon>Tegillarca</taxon>
    </lineage>
</organism>
<feature type="region of interest" description="Disordered" evidence="1">
    <location>
        <begin position="26"/>
        <end position="51"/>
    </location>
</feature>
<feature type="region of interest" description="Disordered" evidence="1">
    <location>
        <begin position="71"/>
        <end position="129"/>
    </location>
</feature>
<reference evidence="3 4" key="1">
    <citation type="submission" date="2022-12" db="EMBL/GenBank/DDBJ databases">
        <title>Chromosome-level genome of Tegillarca granosa.</title>
        <authorList>
            <person name="Kim J."/>
        </authorList>
    </citation>
    <scope>NUCLEOTIDE SEQUENCE [LARGE SCALE GENOMIC DNA]</scope>
    <source>
        <strain evidence="3">Teg-2019</strain>
        <tissue evidence="3">Adductor muscle</tissue>
    </source>
</reference>
<dbReference type="Pfam" id="PF08736">
    <property type="entry name" value="FA"/>
    <property type="match status" value="1"/>
</dbReference>
<name>A0ABQ9F8M1_TEGGR</name>
<protein>
    <recommendedName>
        <fullName evidence="2">FERM adjacent domain-containing protein</fullName>
    </recommendedName>
</protein>
<feature type="compositionally biased region" description="Low complexity" evidence="1">
    <location>
        <begin position="76"/>
        <end position="95"/>
    </location>
</feature>
<comment type="caution">
    <text evidence="3">The sequence shown here is derived from an EMBL/GenBank/DDBJ whole genome shotgun (WGS) entry which is preliminary data.</text>
</comment>
<evidence type="ECO:0000313" key="3">
    <source>
        <dbReference type="EMBL" id="KAJ8313699.1"/>
    </source>
</evidence>
<feature type="compositionally biased region" description="Basic and acidic residues" evidence="1">
    <location>
        <begin position="27"/>
        <end position="39"/>
    </location>
</feature>